<organism evidence="3 4">
    <name type="scientific">Aspergillus sclerotioniger CBS 115572</name>
    <dbReference type="NCBI Taxonomy" id="1450535"/>
    <lineage>
        <taxon>Eukaryota</taxon>
        <taxon>Fungi</taxon>
        <taxon>Dikarya</taxon>
        <taxon>Ascomycota</taxon>
        <taxon>Pezizomycotina</taxon>
        <taxon>Eurotiomycetes</taxon>
        <taxon>Eurotiomycetidae</taxon>
        <taxon>Eurotiales</taxon>
        <taxon>Aspergillaceae</taxon>
        <taxon>Aspergillus</taxon>
        <taxon>Aspergillus subgen. Circumdati</taxon>
    </lineage>
</organism>
<dbReference type="AlphaFoldDB" id="A0A317V4V9"/>
<dbReference type="PANTHER" id="PTHR42470">
    <property type="entry name" value="VAST DOMAIN-CONTAINING PROTEIN"/>
    <property type="match status" value="1"/>
</dbReference>
<dbReference type="OrthoDB" id="5400850at2759"/>
<dbReference type="STRING" id="1450535.A0A317V4V9"/>
<evidence type="ECO:0000313" key="4">
    <source>
        <dbReference type="Proteomes" id="UP000246702"/>
    </source>
</evidence>
<gene>
    <name evidence="3" type="ORF">BO94DRAFT_478986</name>
</gene>
<protein>
    <recommendedName>
        <fullName evidence="2">DUF7924 domain-containing protein</fullName>
    </recommendedName>
</protein>
<accession>A0A317V4V9</accession>
<dbReference type="EMBL" id="MSFK01000048">
    <property type="protein sequence ID" value="PWY67230.1"/>
    <property type="molecule type" value="Genomic_DNA"/>
</dbReference>
<evidence type="ECO:0000313" key="3">
    <source>
        <dbReference type="EMBL" id="PWY67230.1"/>
    </source>
</evidence>
<feature type="domain" description="DUF7924" evidence="2">
    <location>
        <begin position="143"/>
        <end position="378"/>
    </location>
</feature>
<dbReference type="RefSeq" id="XP_025461874.1">
    <property type="nucleotide sequence ID" value="XM_025608723.1"/>
</dbReference>
<comment type="caution">
    <text evidence="3">The sequence shown here is derived from an EMBL/GenBank/DDBJ whole genome shotgun (WGS) entry which is preliminary data.</text>
</comment>
<dbReference type="GeneID" id="37110866"/>
<dbReference type="InterPro" id="IPR057684">
    <property type="entry name" value="DUF7924"/>
</dbReference>
<reference evidence="3 4" key="1">
    <citation type="submission" date="2016-12" db="EMBL/GenBank/DDBJ databases">
        <title>The genomes of Aspergillus section Nigri reveals drivers in fungal speciation.</title>
        <authorList>
            <consortium name="DOE Joint Genome Institute"/>
            <person name="Vesth T.C."/>
            <person name="Nybo J."/>
            <person name="Theobald S."/>
            <person name="Brandl J."/>
            <person name="Frisvad J.C."/>
            <person name="Nielsen K.F."/>
            <person name="Lyhne E.K."/>
            <person name="Kogle M.E."/>
            <person name="Kuo A."/>
            <person name="Riley R."/>
            <person name="Clum A."/>
            <person name="Nolan M."/>
            <person name="Lipzen A."/>
            <person name="Salamov A."/>
            <person name="Henrissat B."/>
            <person name="Wiebenga A."/>
            <person name="De Vries R.P."/>
            <person name="Grigoriev I.V."/>
            <person name="Mortensen U.H."/>
            <person name="Andersen M.R."/>
            <person name="Baker S.E."/>
        </authorList>
    </citation>
    <scope>NUCLEOTIDE SEQUENCE [LARGE SCALE GENOMIC DNA]</scope>
    <source>
        <strain evidence="3 4">CBS 115572</strain>
    </source>
</reference>
<name>A0A317V4V9_9EURO</name>
<evidence type="ECO:0000259" key="2">
    <source>
        <dbReference type="Pfam" id="PF25545"/>
    </source>
</evidence>
<keyword evidence="4" id="KW-1185">Reference proteome</keyword>
<proteinExistence type="predicted"/>
<dbReference type="Proteomes" id="UP000246702">
    <property type="component" value="Unassembled WGS sequence"/>
</dbReference>
<dbReference type="Pfam" id="PF25545">
    <property type="entry name" value="DUF7924"/>
    <property type="match status" value="1"/>
</dbReference>
<sequence length="430" mass="48888">KKRQHQKPVTPDSEVKIEVPLKQVRTPKNAPVEYWTRKKKWPRRLFEFCPEEWGTRSVPTNPGFIQLLTSTSTAISEAKSDAYFSDTCIRYLKSKGCYIVRHMSGLAGIADEDKQVCQKLLKRDSVTPTHTMTVFDDDALEYVVSRGPIKNETGVIRLIAQCIVPSAELEMCRGRLGSLRLIESINEPWIKSSALQHGVKPVKRGEQPQSRLPTPQPDYAAGFSKQGLTMNQREKLKPLLGQSGETSVLQGTENMIFPFLTAEVKSSTVSLELADRQNTHSITRAMRGVVELFKIVGREDELHRRILGFSIVHDHAAVEVYAHYPIMGPEQTQYYRDEVMPHKISRQNKALRWASYNFVLGVYHHWAQQHYDRLRSAIDQLPEEIDFSADGRTIGRATIPTTAQDSIHFSHEGSLCPRPRLQTRQREGSS</sequence>
<feature type="non-terminal residue" evidence="3">
    <location>
        <position position="1"/>
    </location>
</feature>
<feature type="region of interest" description="Disordered" evidence="1">
    <location>
        <begin position="198"/>
        <end position="217"/>
    </location>
</feature>
<evidence type="ECO:0000256" key="1">
    <source>
        <dbReference type="SAM" id="MobiDB-lite"/>
    </source>
</evidence>
<dbReference type="PANTHER" id="PTHR42470:SF2">
    <property type="match status" value="1"/>
</dbReference>